<keyword evidence="3" id="KW-1185">Reference proteome</keyword>
<protein>
    <submittedName>
        <fullName evidence="2">Uncharacterized protein</fullName>
    </submittedName>
</protein>
<proteinExistence type="predicted"/>
<dbReference type="EMBL" id="VSRR010063607">
    <property type="protein sequence ID" value="MPC83826.1"/>
    <property type="molecule type" value="Genomic_DNA"/>
</dbReference>
<feature type="compositionally biased region" description="Basic and acidic residues" evidence="1">
    <location>
        <begin position="1"/>
        <end position="10"/>
    </location>
</feature>
<organism evidence="2 3">
    <name type="scientific">Portunus trituberculatus</name>
    <name type="common">Swimming crab</name>
    <name type="synonym">Neptunus trituberculatus</name>
    <dbReference type="NCBI Taxonomy" id="210409"/>
    <lineage>
        <taxon>Eukaryota</taxon>
        <taxon>Metazoa</taxon>
        <taxon>Ecdysozoa</taxon>
        <taxon>Arthropoda</taxon>
        <taxon>Crustacea</taxon>
        <taxon>Multicrustacea</taxon>
        <taxon>Malacostraca</taxon>
        <taxon>Eumalacostraca</taxon>
        <taxon>Eucarida</taxon>
        <taxon>Decapoda</taxon>
        <taxon>Pleocyemata</taxon>
        <taxon>Brachyura</taxon>
        <taxon>Eubrachyura</taxon>
        <taxon>Portunoidea</taxon>
        <taxon>Portunidae</taxon>
        <taxon>Portuninae</taxon>
        <taxon>Portunus</taxon>
    </lineage>
</organism>
<dbReference type="Proteomes" id="UP000324222">
    <property type="component" value="Unassembled WGS sequence"/>
</dbReference>
<name>A0A5B7IQG5_PORTR</name>
<feature type="region of interest" description="Disordered" evidence="1">
    <location>
        <begin position="1"/>
        <end position="87"/>
    </location>
</feature>
<evidence type="ECO:0000256" key="1">
    <source>
        <dbReference type="SAM" id="MobiDB-lite"/>
    </source>
</evidence>
<sequence length="87" mass="9836">MSEFRKRGESEQLPATRPRGGGKSGLQAGRRLTSETRRCFGVKVTGRLGPRKQDREGTRGRGGGETEWRHKKSRVRHMREKGEDDGD</sequence>
<comment type="caution">
    <text evidence="2">The sequence shown here is derived from an EMBL/GenBank/DDBJ whole genome shotgun (WGS) entry which is preliminary data.</text>
</comment>
<evidence type="ECO:0000313" key="2">
    <source>
        <dbReference type="EMBL" id="MPC83826.1"/>
    </source>
</evidence>
<evidence type="ECO:0000313" key="3">
    <source>
        <dbReference type="Proteomes" id="UP000324222"/>
    </source>
</evidence>
<feature type="compositionally biased region" description="Basic and acidic residues" evidence="1">
    <location>
        <begin position="51"/>
        <end position="68"/>
    </location>
</feature>
<dbReference type="AlphaFoldDB" id="A0A5B7IQG5"/>
<feature type="compositionally biased region" description="Basic residues" evidence="1">
    <location>
        <begin position="69"/>
        <end position="79"/>
    </location>
</feature>
<reference evidence="2 3" key="1">
    <citation type="submission" date="2019-05" db="EMBL/GenBank/DDBJ databases">
        <title>Another draft genome of Portunus trituberculatus and its Hox gene families provides insights of decapod evolution.</title>
        <authorList>
            <person name="Jeong J.-H."/>
            <person name="Song I."/>
            <person name="Kim S."/>
            <person name="Choi T."/>
            <person name="Kim D."/>
            <person name="Ryu S."/>
            <person name="Kim W."/>
        </authorList>
    </citation>
    <scope>NUCLEOTIDE SEQUENCE [LARGE SCALE GENOMIC DNA]</scope>
    <source>
        <tissue evidence="2">Muscle</tissue>
    </source>
</reference>
<gene>
    <name evidence="2" type="ORF">E2C01_078545</name>
</gene>
<accession>A0A5B7IQG5</accession>